<reference evidence="3" key="2">
    <citation type="submission" date="2017-02" db="UniProtKB">
        <authorList>
            <consortium name="WormBaseParasite"/>
        </authorList>
    </citation>
    <scope>IDENTIFICATION</scope>
</reference>
<dbReference type="Proteomes" id="UP000035642">
    <property type="component" value="Unassembled WGS sequence"/>
</dbReference>
<feature type="region of interest" description="Disordered" evidence="1">
    <location>
        <begin position="99"/>
        <end position="121"/>
    </location>
</feature>
<keyword evidence="2" id="KW-1185">Reference proteome</keyword>
<proteinExistence type="predicted"/>
<evidence type="ECO:0000256" key="1">
    <source>
        <dbReference type="SAM" id="MobiDB-lite"/>
    </source>
</evidence>
<sequence>MGLHCTSLQCTTSSVGLSSGLQDLSRICVCKYDCASSVRQNSYDLDGKLSLRLRHFLVSRKMTILTYRSSMNMVLNTAFSEAESYDQFLEHLSHTFRERSSRKRRHEPGIQNSSAESSVRVSGSELPHLEQKATHFQSICSSSLLRHTTSIIDTLTRYLALPTFASVGQLSFFIALVLSASLSQCTPE</sequence>
<accession>A0A0K0CTP7</accession>
<dbReference type="AlphaFoldDB" id="A0A0K0CTP7"/>
<name>A0A0K0CTP7_ANGCA</name>
<evidence type="ECO:0000313" key="2">
    <source>
        <dbReference type="Proteomes" id="UP000035642"/>
    </source>
</evidence>
<protein>
    <submittedName>
        <fullName evidence="3">Longin domain-containing protein</fullName>
    </submittedName>
</protein>
<evidence type="ECO:0000313" key="3">
    <source>
        <dbReference type="WBParaSite" id="ACAC_0000048901-mRNA-1"/>
    </source>
</evidence>
<reference evidence="2" key="1">
    <citation type="submission" date="2012-09" db="EMBL/GenBank/DDBJ databases">
        <authorList>
            <person name="Martin A.A."/>
        </authorList>
    </citation>
    <scope>NUCLEOTIDE SEQUENCE</scope>
</reference>
<dbReference type="WBParaSite" id="ACAC_0000048901-mRNA-1">
    <property type="protein sequence ID" value="ACAC_0000048901-mRNA-1"/>
    <property type="gene ID" value="ACAC_0000048901"/>
</dbReference>
<organism evidence="2 3">
    <name type="scientific">Angiostrongylus cantonensis</name>
    <name type="common">Rat lungworm</name>
    <dbReference type="NCBI Taxonomy" id="6313"/>
    <lineage>
        <taxon>Eukaryota</taxon>
        <taxon>Metazoa</taxon>
        <taxon>Ecdysozoa</taxon>
        <taxon>Nematoda</taxon>
        <taxon>Chromadorea</taxon>
        <taxon>Rhabditida</taxon>
        <taxon>Rhabditina</taxon>
        <taxon>Rhabditomorpha</taxon>
        <taxon>Strongyloidea</taxon>
        <taxon>Metastrongylidae</taxon>
        <taxon>Angiostrongylus</taxon>
    </lineage>
</organism>